<feature type="region of interest" description="Disordered" evidence="1">
    <location>
        <begin position="66"/>
        <end position="86"/>
    </location>
</feature>
<feature type="compositionally biased region" description="Pro residues" evidence="1">
    <location>
        <begin position="30"/>
        <end position="48"/>
    </location>
</feature>
<proteinExistence type="predicted"/>
<evidence type="ECO:0000313" key="2">
    <source>
        <dbReference type="EMBL" id="SOB87206.1"/>
    </source>
</evidence>
<keyword evidence="3" id="KW-1185">Reference proteome</keyword>
<organism evidence="2 3">
    <name type="scientific">Sphingomonas guangdongensis</name>
    <dbReference type="NCBI Taxonomy" id="1141890"/>
    <lineage>
        <taxon>Bacteria</taxon>
        <taxon>Pseudomonadati</taxon>
        <taxon>Pseudomonadota</taxon>
        <taxon>Alphaproteobacteria</taxon>
        <taxon>Sphingomonadales</taxon>
        <taxon>Sphingomonadaceae</taxon>
        <taxon>Sphingomonas</taxon>
    </lineage>
</organism>
<sequence>MYLRSLVMLGALSLGGCGGGGGTGGVTTPAPAPTPSPAPTASPTPSPTSSPTAYRRFAELTGDQRFASSCGGLRSNSAPPDPIPNSPFGQGFVVDYRATADSWTVTGDNGAVTFGPVDRDPNAPPNTPNYVRTVDGASQRLSIGTPQAGGTALEYTRGYLLTLRDAQYRCIFGVPTQLADLPAASFSYARTGVNGQAFSVPVPSGPRTGYSVERSTATLRYDAAGRVELTIRLIGTEQTLSGPATTGTELGTYTATLPIDRTRGIYGGALSSTSRQVDAFNVGGWFFGSGAGEAGIAVALLSYDPVTNTRVSALINVVGAR</sequence>
<dbReference type="PROSITE" id="PS51257">
    <property type="entry name" value="PROKAR_LIPOPROTEIN"/>
    <property type="match status" value="1"/>
</dbReference>
<evidence type="ECO:0008006" key="4">
    <source>
        <dbReference type="Google" id="ProtNLM"/>
    </source>
</evidence>
<dbReference type="EMBL" id="OBMI01000002">
    <property type="protein sequence ID" value="SOB87206.1"/>
    <property type="molecule type" value="Genomic_DNA"/>
</dbReference>
<dbReference type="AlphaFoldDB" id="A0A285QZD4"/>
<feature type="region of interest" description="Disordered" evidence="1">
    <location>
        <begin position="23"/>
        <end position="52"/>
    </location>
</feature>
<evidence type="ECO:0000256" key="1">
    <source>
        <dbReference type="SAM" id="MobiDB-lite"/>
    </source>
</evidence>
<evidence type="ECO:0000313" key="3">
    <source>
        <dbReference type="Proteomes" id="UP000219494"/>
    </source>
</evidence>
<gene>
    <name evidence="2" type="ORF">SAMN06297144_2330</name>
</gene>
<name>A0A285QZD4_9SPHN</name>
<protein>
    <recommendedName>
        <fullName evidence="4">Transferrin binding protein-like solute binding protein</fullName>
    </recommendedName>
</protein>
<reference evidence="2 3" key="1">
    <citation type="submission" date="2017-07" db="EMBL/GenBank/DDBJ databases">
        <authorList>
            <person name="Sun Z.S."/>
            <person name="Albrecht U."/>
            <person name="Echele G."/>
            <person name="Lee C.C."/>
        </authorList>
    </citation>
    <scope>NUCLEOTIDE SEQUENCE [LARGE SCALE GENOMIC DNA]</scope>
    <source>
        <strain evidence="2 3">CGMCC 1.12672</strain>
    </source>
</reference>
<dbReference type="Proteomes" id="UP000219494">
    <property type="component" value="Unassembled WGS sequence"/>
</dbReference>
<accession>A0A285QZD4</accession>